<sequence length="442" mass="49340">MKIPAIKGFDQDALNKYFKNTGWLMLGRVGSMAIKMFISIQLANFLLPAGNGVLKTSIAYIYLFAALASLGLDSFIVKELHQYPKNRDAILGTAFILKTAAGLLCLPVIYVAWLFFPLSDIPYFFILILSFGGVFQSLTIIDAYFQSEVKSKYIMQVQIVGNLLSAVIKLVLIFYFKAALIYFVYAYVFDILLVSVGYLIVYKNQGLSFFTWNFDQTLAKKLLSLSWPLIVSGIMVSVYMKIDMLMLKEILGDAGAAASGAYDTVVIFSEALNFVPVVIVSSLFPAILNARRDDPERYKKRLQNLFDLMVWLSLSFAIVISIGSPLIYKLFRPEFASAAPVLAVHVWGSLFVFLGVASSQFLITEGYNKLTFIRTGFGAIINIVLNFLLIPTMGMMGTAIATVIAYFSATFLILFIPKTRTQGIMMLKSLFLVSAFQKIFKR</sequence>
<feature type="transmembrane region" description="Helical" evidence="5">
    <location>
        <begin position="308"/>
        <end position="328"/>
    </location>
</feature>
<accession>A0A4U1CEY0</accession>
<dbReference type="InterPro" id="IPR052556">
    <property type="entry name" value="PolySynth_Transporter"/>
</dbReference>
<proteinExistence type="predicted"/>
<evidence type="ECO:0000313" key="7">
    <source>
        <dbReference type="Proteomes" id="UP000310477"/>
    </source>
</evidence>
<feature type="transmembrane region" description="Helical" evidence="5">
    <location>
        <begin position="340"/>
        <end position="363"/>
    </location>
</feature>
<feature type="transmembrane region" description="Helical" evidence="5">
    <location>
        <begin position="89"/>
        <end position="115"/>
    </location>
</feature>
<dbReference type="GO" id="GO:0016020">
    <property type="term" value="C:membrane"/>
    <property type="evidence" value="ECO:0007669"/>
    <property type="project" value="UniProtKB-SubCell"/>
</dbReference>
<dbReference type="CDD" id="cd13128">
    <property type="entry name" value="MATE_Wzx_like"/>
    <property type="match status" value="1"/>
</dbReference>
<reference evidence="6 7" key="1">
    <citation type="submission" date="2019-04" db="EMBL/GenBank/DDBJ databases">
        <title>Pedobacter sp. AR-2-6 sp. nov., isolated from Arctic soil.</title>
        <authorList>
            <person name="Dahal R.H."/>
            <person name="Kim D.-U."/>
        </authorList>
    </citation>
    <scope>NUCLEOTIDE SEQUENCE [LARGE SCALE GENOMIC DNA]</scope>
    <source>
        <strain evidence="6 7">AR-2-6</strain>
    </source>
</reference>
<dbReference type="OrthoDB" id="88014at2"/>
<gene>
    <name evidence="6" type="ORF">FA045_02340</name>
</gene>
<dbReference type="RefSeq" id="WP_136874039.1">
    <property type="nucleotide sequence ID" value="NZ_SWBO01000001.1"/>
</dbReference>
<dbReference type="Proteomes" id="UP000310477">
    <property type="component" value="Unassembled WGS sequence"/>
</dbReference>
<evidence type="ECO:0000256" key="2">
    <source>
        <dbReference type="ARBA" id="ARBA00022692"/>
    </source>
</evidence>
<protein>
    <submittedName>
        <fullName evidence="6">Flippase</fullName>
    </submittedName>
</protein>
<feature type="transmembrane region" description="Helical" evidence="5">
    <location>
        <begin position="182"/>
        <end position="201"/>
    </location>
</feature>
<dbReference type="Pfam" id="PF01943">
    <property type="entry name" value="Polysacc_synt"/>
    <property type="match status" value="1"/>
</dbReference>
<feature type="transmembrane region" description="Helical" evidence="5">
    <location>
        <begin position="21"/>
        <end position="47"/>
    </location>
</feature>
<feature type="transmembrane region" description="Helical" evidence="5">
    <location>
        <begin position="222"/>
        <end position="242"/>
    </location>
</feature>
<keyword evidence="7" id="KW-1185">Reference proteome</keyword>
<keyword evidence="4 5" id="KW-0472">Membrane</keyword>
<dbReference type="PANTHER" id="PTHR43424">
    <property type="entry name" value="LOCUS PUTATIVE PROTEIN 1-RELATED"/>
    <property type="match status" value="1"/>
</dbReference>
<evidence type="ECO:0000256" key="1">
    <source>
        <dbReference type="ARBA" id="ARBA00004141"/>
    </source>
</evidence>
<feature type="transmembrane region" description="Helical" evidence="5">
    <location>
        <begin position="157"/>
        <end position="176"/>
    </location>
</feature>
<evidence type="ECO:0000256" key="5">
    <source>
        <dbReference type="SAM" id="Phobius"/>
    </source>
</evidence>
<dbReference type="InterPro" id="IPR002797">
    <property type="entry name" value="Polysacc_synth"/>
</dbReference>
<dbReference type="PANTHER" id="PTHR43424:SF1">
    <property type="entry name" value="LOCUS PUTATIVE PROTEIN 1-RELATED"/>
    <property type="match status" value="1"/>
</dbReference>
<feature type="transmembrane region" description="Helical" evidence="5">
    <location>
        <begin position="271"/>
        <end position="288"/>
    </location>
</feature>
<evidence type="ECO:0000313" key="6">
    <source>
        <dbReference type="EMBL" id="TKC03430.1"/>
    </source>
</evidence>
<keyword evidence="3 5" id="KW-1133">Transmembrane helix</keyword>
<dbReference type="EMBL" id="SWBO01000001">
    <property type="protein sequence ID" value="TKC03430.1"/>
    <property type="molecule type" value="Genomic_DNA"/>
</dbReference>
<feature type="transmembrane region" description="Helical" evidence="5">
    <location>
        <begin position="59"/>
        <end position="77"/>
    </location>
</feature>
<feature type="transmembrane region" description="Helical" evidence="5">
    <location>
        <begin position="370"/>
        <end position="390"/>
    </location>
</feature>
<organism evidence="6 7">
    <name type="scientific">Pedobacter cryotolerans</name>
    <dbReference type="NCBI Taxonomy" id="2571270"/>
    <lineage>
        <taxon>Bacteria</taxon>
        <taxon>Pseudomonadati</taxon>
        <taxon>Bacteroidota</taxon>
        <taxon>Sphingobacteriia</taxon>
        <taxon>Sphingobacteriales</taxon>
        <taxon>Sphingobacteriaceae</taxon>
        <taxon>Pedobacter</taxon>
    </lineage>
</organism>
<name>A0A4U1CEY0_9SPHI</name>
<evidence type="ECO:0000256" key="3">
    <source>
        <dbReference type="ARBA" id="ARBA00022989"/>
    </source>
</evidence>
<feature type="transmembrane region" description="Helical" evidence="5">
    <location>
        <begin position="121"/>
        <end position="145"/>
    </location>
</feature>
<dbReference type="AlphaFoldDB" id="A0A4U1CEY0"/>
<feature type="transmembrane region" description="Helical" evidence="5">
    <location>
        <begin position="396"/>
        <end position="416"/>
    </location>
</feature>
<keyword evidence="2 5" id="KW-0812">Transmembrane</keyword>
<comment type="caution">
    <text evidence="6">The sequence shown here is derived from an EMBL/GenBank/DDBJ whole genome shotgun (WGS) entry which is preliminary data.</text>
</comment>
<comment type="subcellular location">
    <subcellularLocation>
        <location evidence="1">Membrane</location>
        <topology evidence="1">Multi-pass membrane protein</topology>
    </subcellularLocation>
</comment>
<evidence type="ECO:0000256" key="4">
    <source>
        <dbReference type="ARBA" id="ARBA00023136"/>
    </source>
</evidence>